<keyword evidence="1" id="KW-0732">Signal</keyword>
<name>A0A855MC52_9GAMM</name>
<sequence length="178" mass="19825">MKYLLNILTLLFLILITPTSIAGNSADFEFDVKVIAQMCRISITGTSHNEVDFGSVTVADILAHKVQPIETKIALSDCTTNRFKGTYVKISPKNYLDSITFIDDTSKGFGISFSEKNNIMGSSSTTDFVERESQVWKNIDENQLNKTLYTYIRCKAGSKCDPQVGDFQSTVTFSFVVD</sequence>
<dbReference type="InterPro" id="IPR000259">
    <property type="entry name" value="Adhesion_dom_fimbrial"/>
</dbReference>
<evidence type="ECO:0000259" key="2">
    <source>
        <dbReference type="Pfam" id="PF00419"/>
    </source>
</evidence>
<dbReference type="SUPFAM" id="SSF49401">
    <property type="entry name" value="Bacterial adhesins"/>
    <property type="match status" value="1"/>
</dbReference>
<gene>
    <name evidence="3" type="ORF">F131LOC_04279</name>
</gene>
<protein>
    <recommendedName>
        <fullName evidence="2">Fimbrial-type adhesion domain-containing protein</fullName>
    </recommendedName>
</protein>
<dbReference type="Pfam" id="PF00419">
    <property type="entry name" value="Fimbrial"/>
    <property type="match status" value="1"/>
</dbReference>
<dbReference type="GO" id="GO:0009289">
    <property type="term" value="C:pilus"/>
    <property type="evidence" value="ECO:0007669"/>
    <property type="project" value="InterPro"/>
</dbReference>
<dbReference type="InterPro" id="IPR008966">
    <property type="entry name" value="Adhesion_dom_sf"/>
</dbReference>
<feature type="chain" id="PRO_5032823956" description="Fimbrial-type adhesion domain-containing protein" evidence="1">
    <location>
        <begin position="23"/>
        <end position="178"/>
    </location>
</feature>
<accession>A0A855MC52</accession>
<dbReference type="InterPro" id="IPR036937">
    <property type="entry name" value="Adhesion_dom_fimbrial_sf"/>
</dbReference>
<dbReference type="AlphaFoldDB" id="A0A855MC52"/>
<feature type="signal peptide" evidence="1">
    <location>
        <begin position="1"/>
        <end position="22"/>
    </location>
</feature>
<organism evidence="3">
    <name type="scientific">Pectobacterium versatile</name>
    <dbReference type="NCBI Taxonomy" id="2488639"/>
    <lineage>
        <taxon>Bacteria</taxon>
        <taxon>Pseudomonadati</taxon>
        <taxon>Pseudomonadota</taxon>
        <taxon>Gammaproteobacteria</taxon>
        <taxon>Enterobacterales</taxon>
        <taxon>Pectobacteriaceae</taxon>
        <taxon>Pectobacterium</taxon>
    </lineage>
</organism>
<dbReference type="Gene3D" id="2.60.40.1090">
    <property type="entry name" value="Fimbrial-type adhesion domain"/>
    <property type="match status" value="1"/>
</dbReference>
<evidence type="ECO:0000256" key="1">
    <source>
        <dbReference type="SAM" id="SignalP"/>
    </source>
</evidence>
<dbReference type="GO" id="GO:0007155">
    <property type="term" value="P:cell adhesion"/>
    <property type="evidence" value="ECO:0007669"/>
    <property type="project" value="InterPro"/>
</dbReference>
<comment type="caution">
    <text evidence="3">The sequence shown here is derived from an EMBL/GenBank/DDBJ whole genome shotgun (WGS) entry which is preliminary data.</text>
</comment>
<feature type="domain" description="Fimbrial-type adhesion" evidence="2">
    <location>
        <begin position="29"/>
        <end position="174"/>
    </location>
</feature>
<dbReference type="EMBL" id="PDVW01000056">
    <property type="protein sequence ID" value="POY47984.1"/>
    <property type="molecule type" value="Genomic_DNA"/>
</dbReference>
<evidence type="ECO:0000313" key="3">
    <source>
        <dbReference type="EMBL" id="POY47984.1"/>
    </source>
</evidence>
<reference evidence="3" key="1">
    <citation type="submission" date="2017-12" db="EMBL/GenBank/DDBJ databases">
        <title>First report on the novel genomospecies/subspecies of Pectobacterium carotovorum in Russia.</title>
        <authorList>
            <person name="Shirshikov F.V."/>
            <person name="Miroshnikov K."/>
            <person name="Toshakov S.V."/>
            <person name="Kabanova A.P."/>
            <person name="Barannik A.P."/>
            <person name="Shneider M."/>
            <person name="Ignatov A.N."/>
            <person name="Miroshnikov K.A."/>
        </authorList>
    </citation>
    <scope>NUCLEOTIDE SEQUENCE [LARGE SCALE GENOMIC DNA]</scope>
    <source>
        <strain evidence="3">F131</strain>
    </source>
</reference>
<proteinExistence type="predicted"/>